<keyword evidence="3" id="KW-1185">Reference proteome</keyword>
<dbReference type="PANTHER" id="PTHR24637">
    <property type="entry name" value="COLLAGEN"/>
    <property type="match status" value="1"/>
</dbReference>
<evidence type="ECO:0000313" key="2">
    <source>
        <dbReference type="EMBL" id="RNC97840.1"/>
    </source>
</evidence>
<feature type="domain" description="Tail spike" evidence="1">
    <location>
        <begin position="95"/>
        <end position="347"/>
    </location>
</feature>
<evidence type="ECO:0000313" key="3">
    <source>
        <dbReference type="Proteomes" id="UP000279909"/>
    </source>
</evidence>
<dbReference type="EMBL" id="RHLQ01000037">
    <property type="protein sequence ID" value="RNC97840.1"/>
    <property type="molecule type" value="Genomic_DNA"/>
</dbReference>
<dbReference type="Gene3D" id="2.60.120.260">
    <property type="entry name" value="Galactose-binding domain-like"/>
    <property type="match status" value="1"/>
</dbReference>
<reference evidence="2 3" key="1">
    <citation type="journal article" date="2014" name="Int. J. Syst. Evol. Microbiol.">
        <title>Lysinibacillus halotolerans sp. nov., isolated from saline-alkaline soil.</title>
        <authorList>
            <person name="Kong D."/>
            <person name="Wang Y."/>
            <person name="Zhao B."/>
            <person name="Li Y."/>
            <person name="Song J."/>
            <person name="Zhai Y."/>
            <person name="Zhang C."/>
            <person name="Wang H."/>
            <person name="Chen X."/>
            <person name="Zhao B."/>
            <person name="Ruan Z."/>
        </authorList>
    </citation>
    <scope>NUCLEOTIDE SEQUENCE [LARGE SCALE GENOMIC DNA]</scope>
    <source>
        <strain evidence="2 3">MCCC 1A12703</strain>
    </source>
</reference>
<dbReference type="InterPro" id="IPR007119">
    <property type="entry name" value="Phage_tail_spike_N"/>
</dbReference>
<sequence>MIHITDGETGKILSFIPLGDFWNDIHSKSLKDNQETYDFTTFADRKYSEFLTDRNRVVIPDEDNNFIELIIENSREYRSNNALYTQVYTTASYLQLKKAKVIEPQTFKDQTVSTIMAHTLAGTEFQAGILEGMGTRTFVVEDYTNPYAFINTIANEFSLEKRFRIVVNNNKVVARYVDLLKREGEWRGREVEFGKDLIGIERKEDNSNIVTALLGIGPEKEDGTRLTVLVTDDEALQRWGRPDPDTGKLMHLIEPYEPTTSNSDMTLDELTQYTRTELDKRINTIVEYSGEVADLEHIPGLENKKIRFGDTIKIKDTKFKPPLYLEARVHTMERSLSDKSQKKVTLGDYIEYTEEDVKAIMKSLQSEINKKLTYIWVRYSQYPDGSGMTEDSTNASYMGVAITKTDAAPENPEDYTWTLIKGEKGEDGNSSYTHIAYADNETGTVGFTFTNTLSKTYIGMYVDSNPVASTDPTKYKWTLIKGADGDQGIPGPPGNDGRTPYFHVAYANNATGTVGFSTTDSTNKLYIGQYTDFISADSTDPTKYKWTLIKGEKGDPGPQGIQGPKGADGQTLYTWIKYADTPTSGMSNFPDGKKYMGIAYNKTTPTESTNYDDYTWTLVKGEPGIPGPPGEDGTTTYTWIKYADNENGSGMSDSPNGKRYLGIAYNKTTATESTNPSDYSWSPLYDNVIPGGKNYLRYTDFNTTHGWTAWNRSGTLSVASVPGFPNDLLNQTRDSEVPANSAIGVHNSSISEQGFSVVGGKDYTVSYYIRARGLVSMNYCYLLYNDDGSNQLLPTVKFEDCPIVKLNGYDYHYVTHHFKANRDGTGVRLLIGGRSDALYGPETTIPYFYLNRPQLEDGNVASPWGLAQKDVEEKIAQAEQNAKDASVGLGNLYNGFKVTKEDGMEILLSNGLVRIIANATGGFKIQKRATTSSPWLDMFYADTNGKIYALNAVIEGEVRGVTGTFGEVSVKDGDFILQDDNSNLGYSIASKTNHVQDHSFELVEQHDALPNSTDLQYSWDDMYFGFYPNTPWYITRGTPKLAVSFGPSGKGSMPIFGSKGVCVRSTDAMAQQIHTLSPSTVYALSFYAKRQWNVSAGAIPKVDIYHVDAAGTRLSLVASKTFTAVASDYSVERYGLTFTTPVFADNTEGIEIVLSGANANWAQIDGVQLIENDKPGLYDEEANVWKVANGQYDVLNKQRVLWNGVAFMNASTVITPDVPLQKCPNGWILVWSAYSSGAANNWNYVNTYIPKSRLGNHTLCMVPVDEADSNAFTIKALSITHNTITGVANNQSGINAQQAVLRQVLMY</sequence>
<dbReference type="Pfam" id="PF06605">
    <property type="entry name" value="Prophage_tail"/>
    <property type="match status" value="1"/>
</dbReference>
<comment type="caution">
    <text evidence="2">The sequence shown here is derived from an EMBL/GenBank/DDBJ whole genome shotgun (WGS) entry which is preliminary data.</text>
</comment>
<dbReference type="RefSeq" id="WP_122972839.1">
    <property type="nucleotide sequence ID" value="NZ_RHLQ01000037.1"/>
</dbReference>
<name>A0A3M8H6X3_9BACI</name>
<proteinExistence type="predicted"/>
<protein>
    <recommendedName>
        <fullName evidence="1">Tail spike domain-containing protein</fullName>
    </recommendedName>
</protein>
<gene>
    <name evidence="2" type="ORF">EC501_13540</name>
</gene>
<organism evidence="2 3">
    <name type="scientific">Lysinibacillus halotolerans</name>
    <dbReference type="NCBI Taxonomy" id="1368476"/>
    <lineage>
        <taxon>Bacteria</taxon>
        <taxon>Bacillati</taxon>
        <taxon>Bacillota</taxon>
        <taxon>Bacilli</taxon>
        <taxon>Bacillales</taxon>
        <taxon>Bacillaceae</taxon>
        <taxon>Lysinibacillus</taxon>
    </lineage>
</organism>
<evidence type="ECO:0000259" key="1">
    <source>
        <dbReference type="Pfam" id="PF06605"/>
    </source>
</evidence>
<dbReference type="Proteomes" id="UP000279909">
    <property type="component" value="Unassembled WGS sequence"/>
</dbReference>
<dbReference type="InterPro" id="IPR010572">
    <property type="entry name" value="Tail_dom"/>
</dbReference>
<accession>A0A3M8H6X3</accession>
<dbReference type="OrthoDB" id="2240714at2"/>
<dbReference type="NCBIfam" id="TIGR01665">
    <property type="entry name" value="put_anti_recept"/>
    <property type="match status" value="1"/>
</dbReference>